<evidence type="ECO:0000313" key="2">
    <source>
        <dbReference type="Proteomes" id="UP000308600"/>
    </source>
</evidence>
<name>A0ACD3A0R7_9AGAR</name>
<keyword evidence="2" id="KW-1185">Reference proteome</keyword>
<organism evidence="1 2">
    <name type="scientific">Pluteus cervinus</name>
    <dbReference type="NCBI Taxonomy" id="181527"/>
    <lineage>
        <taxon>Eukaryota</taxon>
        <taxon>Fungi</taxon>
        <taxon>Dikarya</taxon>
        <taxon>Basidiomycota</taxon>
        <taxon>Agaricomycotina</taxon>
        <taxon>Agaricomycetes</taxon>
        <taxon>Agaricomycetidae</taxon>
        <taxon>Agaricales</taxon>
        <taxon>Pluteineae</taxon>
        <taxon>Pluteaceae</taxon>
        <taxon>Pluteus</taxon>
    </lineage>
</organism>
<sequence>MIREINWNEKVGKTKTYRNLEDDEIRNDRDEDAEDENKPIQDTRSRTVTWRPSLECNSLSQHTLRRTRQTLHINDHKHSIVSTFLLPLPLAPASKKTKTKQHPVTSTSTTCSRIPSLDRHTTISINLPPTRNIFVNTSLLTHTRILRVDGVKSSSPSLPLRSQTHHSKNYQQVLRLTQELTQ</sequence>
<proteinExistence type="predicted"/>
<evidence type="ECO:0000313" key="1">
    <source>
        <dbReference type="EMBL" id="TFK59236.1"/>
    </source>
</evidence>
<dbReference type="Proteomes" id="UP000308600">
    <property type="component" value="Unassembled WGS sequence"/>
</dbReference>
<protein>
    <submittedName>
        <fullName evidence="1">Uncharacterized protein</fullName>
    </submittedName>
</protein>
<dbReference type="EMBL" id="ML209041">
    <property type="protein sequence ID" value="TFK59236.1"/>
    <property type="molecule type" value="Genomic_DNA"/>
</dbReference>
<gene>
    <name evidence="1" type="ORF">BDN72DRAFT_625772</name>
</gene>
<reference evidence="1 2" key="1">
    <citation type="journal article" date="2019" name="Nat. Ecol. Evol.">
        <title>Megaphylogeny resolves global patterns of mushroom evolution.</title>
        <authorList>
            <person name="Varga T."/>
            <person name="Krizsan K."/>
            <person name="Foldi C."/>
            <person name="Dima B."/>
            <person name="Sanchez-Garcia M."/>
            <person name="Sanchez-Ramirez S."/>
            <person name="Szollosi G.J."/>
            <person name="Szarkandi J.G."/>
            <person name="Papp V."/>
            <person name="Albert L."/>
            <person name="Andreopoulos W."/>
            <person name="Angelini C."/>
            <person name="Antonin V."/>
            <person name="Barry K.W."/>
            <person name="Bougher N.L."/>
            <person name="Buchanan P."/>
            <person name="Buyck B."/>
            <person name="Bense V."/>
            <person name="Catcheside P."/>
            <person name="Chovatia M."/>
            <person name="Cooper J."/>
            <person name="Damon W."/>
            <person name="Desjardin D."/>
            <person name="Finy P."/>
            <person name="Geml J."/>
            <person name="Haridas S."/>
            <person name="Hughes K."/>
            <person name="Justo A."/>
            <person name="Karasinski D."/>
            <person name="Kautmanova I."/>
            <person name="Kiss B."/>
            <person name="Kocsube S."/>
            <person name="Kotiranta H."/>
            <person name="LaButti K.M."/>
            <person name="Lechner B.E."/>
            <person name="Liimatainen K."/>
            <person name="Lipzen A."/>
            <person name="Lukacs Z."/>
            <person name="Mihaltcheva S."/>
            <person name="Morgado L.N."/>
            <person name="Niskanen T."/>
            <person name="Noordeloos M.E."/>
            <person name="Ohm R.A."/>
            <person name="Ortiz-Santana B."/>
            <person name="Ovrebo C."/>
            <person name="Racz N."/>
            <person name="Riley R."/>
            <person name="Savchenko A."/>
            <person name="Shiryaev A."/>
            <person name="Soop K."/>
            <person name="Spirin V."/>
            <person name="Szebenyi C."/>
            <person name="Tomsovsky M."/>
            <person name="Tulloss R.E."/>
            <person name="Uehling J."/>
            <person name="Grigoriev I.V."/>
            <person name="Vagvolgyi C."/>
            <person name="Papp T."/>
            <person name="Martin F.M."/>
            <person name="Miettinen O."/>
            <person name="Hibbett D.S."/>
            <person name="Nagy L.G."/>
        </authorList>
    </citation>
    <scope>NUCLEOTIDE SEQUENCE [LARGE SCALE GENOMIC DNA]</scope>
    <source>
        <strain evidence="1 2">NL-1719</strain>
    </source>
</reference>
<accession>A0ACD3A0R7</accession>